<dbReference type="GO" id="GO:0031966">
    <property type="term" value="C:mitochondrial membrane"/>
    <property type="evidence" value="ECO:0007669"/>
    <property type="project" value="UniProtKB-SubCell"/>
</dbReference>
<feature type="transmembrane region" description="Helical" evidence="13">
    <location>
        <begin position="12"/>
        <end position="34"/>
    </location>
</feature>
<gene>
    <name evidence="14" type="primary">ATP8</name>
</gene>
<evidence type="ECO:0000256" key="1">
    <source>
        <dbReference type="ARBA" id="ARBA00004304"/>
    </source>
</evidence>
<dbReference type="GO" id="GO:0015986">
    <property type="term" value="P:proton motive force-driven ATP synthesis"/>
    <property type="evidence" value="ECO:0007669"/>
    <property type="project" value="InterPro"/>
</dbReference>
<evidence type="ECO:0000256" key="3">
    <source>
        <dbReference type="ARBA" id="ARBA00011291"/>
    </source>
</evidence>
<evidence type="ECO:0000313" key="14">
    <source>
        <dbReference type="EMBL" id="AFP16911.1"/>
    </source>
</evidence>
<keyword evidence="8 13" id="KW-1133">Transmembrane helix</keyword>
<evidence type="ECO:0000256" key="6">
    <source>
        <dbReference type="ARBA" id="ARBA00022692"/>
    </source>
</evidence>
<keyword evidence="6 12" id="KW-0812">Transmembrane</keyword>
<protein>
    <recommendedName>
        <fullName evidence="12">ATP synthase complex subunit 8</fullName>
    </recommendedName>
</protein>
<dbReference type="InterPro" id="IPR001421">
    <property type="entry name" value="ATP8_metazoa"/>
</dbReference>
<evidence type="ECO:0000256" key="13">
    <source>
        <dbReference type="SAM" id="Phobius"/>
    </source>
</evidence>
<evidence type="ECO:0000256" key="9">
    <source>
        <dbReference type="ARBA" id="ARBA00023065"/>
    </source>
</evidence>
<dbReference type="GO" id="GO:0045259">
    <property type="term" value="C:proton-transporting ATP synthase complex"/>
    <property type="evidence" value="ECO:0007669"/>
    <property type="project" value="UniProtKB-KW"/>
</dbReference>
<comment type="subcellular location">
    <subcellularLocation>
        <location evidence="1 12">Mitochondrion membrane</location>
        <topology evidence="1 12">Single-pass membrane protein</topology>
    </subcellularLocation>
</comment>
<evidence type="ECO:0000256" key="8">
    <source>
        <dbReference type="ARBA" id="ARBA00022989"/>
    </source>
</evidence>
<evidence type="ECO:0000256" key="12">
    <source>
        <dbReference type="RuleBase" id="RU003661"/>
    </source>
</evidence>
<proteinExistence type="inferred from homology"/>
<organism evidence="14">
    <name type="scientific">Heterocerus fenestratus</name>
    <dbReference type="NCBI Taxonomy" id="904166"/>
    <lineage>
        <taxon>Eukaryota</taxon>
        <taxon>Metazoa</taxon>
        <taxon>Ecdysozoa</taxon>
        <taxon>Arthropoda</taxon>
        <taxon>Hexapoda</taxon>
        <taxon>Insecta</taxon>
        <taxon>Pterygota</taxon>
        <taxon>Neoptera</taxon>
        <taxon>Endopterygota</taxon>
        <taxon>Coleoptera</taxon>
        <taxon>Polyphaga</taxon>
        <taxon>Elateriformia</taxon>
        <taxon>Byrrhoidea</taxon>
        <taxon>Heteroceridae</taxon>
        <taxon>Heterocerus</taxon>
    </lineage>
</organism>
<sequence>MPQMAPISWLELMLMFSLTLVIFNNMNFFIFKYYPKSDDNKSQKTSIKWKW</sequence>
<comment type="subunit">
    <text evidence="3">F-type ATPases have 2 components, CF(1) - the catalytic core - and CF(0) - the membrane proton channel.</text>
</comment>
<evidence type="ECO:0000256" key="7">
    <source>
        <dbReference type="ARBA" id="ARBA00022781"/>
    </source>
</evidence>
<dbReference type="GO" id="GO:0015078">
    <property type="term" value="F:proton transmembrane transporter activity"/>
    <property type="evidence" value="ECO:0007669"/>
    <property type="project" value="InterPro"/>
</dbReference>
<comment type="similarity">
    <text evidence="2 12">Belongs to the ATPase protein 8 family.</text>
</comment>
<keyword evidence="10 12" id="KW-0496">Mitochondrion</keyword>
<evidence type="ECO:0000256" key="4">
    <source>
        <dbReference type="ARBA" id="ARBA00022448"/>
    </source>
</evidence>
<keyword evidence="7 12" id="KW-0375">Hydrogen ion transport</keyword>
<keyword evidence="11 13" id="KW-0472">Membrane</keyword>
<dbReference type="AlphaFoldDB" id="I7FDD4"/>
<evidence type="ECO:0000256" key="10">
    <source>
        <dbReference type="ARBA" id="ARBA00023128"/>
    </source>
</evidence>
<keyword evidence="4 12" id="KW-0813">Transport</keyword>
<name>I7FDD4_9COLE</name>
<accession>I7FDD4</accession>
<evidence type="ECO:0000256" key="2">
    <source>
        <dbReference type="ARBA" id="ARBA00008892"/>
    </source>
</evidence>
<evidence type="ECO:0000256" key="11">
    <source>
        <dbReference type="ARBA" id="ARBA00023136"/>
    </source>
</evidence>
<evidence type="ECO:0000256" key="5">
    <source>
        <dbReference type="ARBA" id="ARBA00022547"/>
    </source>
</evidence>
<dbReference type="EMBL" id="HQ232811">
    <property type="protein sequence ID" value="AFP16911.1"/>
    <property type="molecule type" value="Genomic_DNA"/>
</dbReference>
<keyword evidence="5 12" id="KW-0138">CF(0)</keyword>
<geneLocation type="mitochondrion" evidence="14"/>
<keyword evidence="9 12" id="KW-0406">Ion transport</keyword>
<dbReference type="Pfam" id="PF00895">
    <property type="entry name" value="ATP-synt_8"/>
    <property type="match status" value="1"/>
</dbReference>
<reference evidence="14" key="1">
    <citation type="journal article" date="2010" name="Nucleic Acids Res.">
        <title>Why barcode? High-throughput multiplex sequencing of mitochondrial genomes for molecular systematics.</title>
        <authorList>
            <person name="Timmermans M.J."/>
            <person name="Dodsworth S."/>
            <person name="Culverwell C.L."/>
            <person name="Bocak L."/>
            <person name="Ahrens D."/>
            <person name="Littlewood D.T."/>
            <person name="Pons J."/>
            <person name="Vogler A.P."/>
        </authorList>
    </citation>
    <scope>NUCLEOTIDE SEQUENCE</scope>
</reference>